<sequence length="424" mass="48346">MSKHERIMEYLYSLEEGAKISVRQISSHLDVSEGTSYRSIKQAEKEGIVKTIPRVGSIRVTKREVENVKELTFEQIKQITNGQLISGSEQLEKTVGRIIIGAMELGALKAYLEPGALLIIGNREDVQRAALKTNTGLLITGGFGMSSDILKEAQALKLPVISTPYDTFTVATTIQREIYSMSLSNEMIRAADFVMKEQSYVLDIYKSNRLTYIPNDKITILVDKNRYLGTVKSSELHIVDEHNYKNFIIDDIELAPKTTLKRMRQLMTWEQLNILPVVEDGQFVGVVHRRDVFKEMVPEKLFGEDLNENVIERRIDLSDNKLTVEVLPMMTDEFGSLKESSFMSLVEKLVRTVLSSYNIYSYHIDTYHVTQMKVIQLQQEITLSGVVIDIGHQFLRLEVEAESHNVIYSKALLQVQIYEQNKNA</sequence>
<reference evidence="4 5" key="1">
    <citation type="submission" date="2016-10" db="EMBL/GenBank/DDBJ databases">
        <authorList>
            <person name="Varghese N."/>
            <person name="Submissions S."/>
        </authorList>
    </citation>
    <scope>NUCLEOTIDE SEQUENCE [LARGE SCALE GENOMIC DNA]</scope>
    <source>
        <strain evidence="4 5">IBRC-M10081</strain>
    </source>
</reference>
<dbReference type="OrthoDB" id="1790451at2"/>
<evidence type="ECO:0000313" key="5">
    <source>
        <dbReference type="Proteomes" id="UP000243605"/>
    </source>
</evidence>
<dbReference type="InterPro" id="IPR028979">
    <property type="entry name" value="Ser_kin/Pase_Hpr-like_N_sf"/>
</dbReference>
<gene>
    <name evidence="3" type="ORF">K8V35_06265</name>
    <name evidence="4" type="ORF">SAMN05192557_0624</name>
</gene>
<dbReference type="InterPro" id="IPR036390">
    <property type="entry name" value="WH_DNA-bd_sf"/>
</dbReference>
<dbReference type="SUPFAM" id="SSF54631">
    <property type="entry name" value="CBS-domain pair"/>
    <property type="match status" value="1"/>
</dbReference>
<dbReference type="InterPro" id="IPR000644">
    <property type="entry name" value="CBS_dom"/>
</dbReference>
<evidence type="ECO:0000313" key="4">
    <source>
        <dbReference type="EMBL" id="SEV87043.1"/>
    </source>
</evidence>
<dbReference type="SUPFAM" id="SSF75138">
    <property type="entry name" value="HprK N-terminal domain-like"/>
    <property type="match status" value="1"/>
</dbReference>
<dbReference type="PROSITE" id="PS51371">
    <property type="entry name" value="CBS"/>
    <property type="match status" value="1"/>
</dbReference>
<dbReference type="Proteomes" id="UP000243605">
    <property type="component" value="Unassembled WGS sequence"/>
</dbReference>
<dbReference type="Gene3D" id="3.40.1390.20">
    <property type="entry name" value="HprK N-terminal domain-like"/>
    <property type="match status" value="1"/>
</dbReference>
<accession>A0A662Z214</accession>
<protein>
    <submittedName>
        <fullName evidence="3">CBS domain-containing protein</fullName>
    </submittedName>
    <submittedName>
        <fullName evidence="4">Predicted transcriptional regulator containing CBS domains</fullName>
    </submittedName>
</protein>
<reference evidence="3" key="2">
    <citation type="journal article" date="2021" name="PeerJ">
        <title>Extensive microbial diversity within the chicken gut microbiome revealed by metagenomics and culture.</title>
        <authorList>
            <person name="Gilroy R."/>
            <person name="Ravi A."/>
            <person name="Getino M."/>
            <person name="Pursley I."/>
            <person name="Horton D.L."/>
            <person name="Alikhan N.F."/>
            <person name="Baker D."/>
            <person name="Gharbi K."/>
            <person name="Hall N."/>
            <person name="Watson M."/>
            <person name="Adriaenssens E.M."/>
            <person name="Foster-Nyarko E."/>
            <person name="Jarju S."/>
            <person name="Secka A."/>
            <person name="Antonio M."/>
            <person name="Oren A."/>
            <person name="Chaudhuri R.R."/>
            <person name="La Ragione R."/>
            <person name="Hildebrand F."/>
            <person name="Pallen M.J."/>
        </authorList>
    </citation>
    <scope>NUCLEOTIDE SEQUENCE</scope>
    <source>
        <strain evidence="3">6019</strain>
    </source>
</reference>
<name>A0A662Z214_9STAP</name>
<dbReference type="EMBL" id="DYYI01000071">
    <property type="protein sequence ID" value="HJE19938.1"/>
    <property type="molecule type" value="Genomic_DNA"/>
</dbReference>
<evidence type="ECO:0000256" key="1">
    <source>
        <dbReference type="PROSITE-ProRule" id="PRU00703"/>
    </source>
</evidence>
<reference evidence="3" key="3">
    <citation type="submission" date="2021-09" db="EMBL/GenBank/DDBJ databases">
        <authorList>
            <person name="Gilroy R."/>
        </authorList>
    </citation>
    <scope>NUCLEOTIDE SEQUENCE</scope>
    <source>
        <strain evidence="3">6019</strain>
    </source>
</reference>
<dbReference type="SUPFAM" id="SSF46785">
    <property type="entry name" value="Winged helix' DNA-binding domain"/>
    <property type="match status" value="1"/>
</dbReference>
<keyword evidence="5" id="KW-1185">Reference proteome</keyword>
<dbReference type="InterPro" id="IPR010766">
    <property type="entry name" value="DRTGG"/>
</dbReference>
<feature type="domain" description="CBS" evidence="2">
    <location>
        <begin position="247"/>
        <end position="306"/>
    </location>
</feature>
<keyword evidence="1" id="KW-0129">CBS domain</keyword>
<dbReference type="AlphaFoldDB" id="A0A662Z214"/>
<organism evidence="4 5">
    <name type="scientific">Aliicoccus persicus</name>
    <dbReference type="NCBI Taxonomy" id="930138"/>
    <lineage>
        <taxon>Bacteria</taxon>
        <taxon>Bacillati</taxon>
        <taxon>Bacillota</taxon>
        <taxon>Bacilli</taxon>
        <taxon>Bacillales</taxon>
        <taxon>Staphylococcaceae</taxon>
        <taxon>Aliicoccus</taxon>
    </lineage>
</organism>
<evidence type="ECO:0000313" key="3">
    <source>
        <dbReference type="EMBL" id="HJE19938.1"/>
    </source>
</evidence>
<proteinExistence type="predicted"/>
<dbReference type="Proteomes" id="UP000763505">
    <property type="component" value="Unassembled WGS sequence"/>
</dbReference>
<dbReference type="EMBL" id="FOIT01000001">
    <property type="protein sequence ID" value="SEV87043.1"/>
    <property type="molecule type" value="Genomic_DNA"/>
</dbReference>
<evidence type="ECO:0000259" key="2">
    <source>
        <dbReference type="PROSITE" id="PS51371"/>
    </source>
</evidence>
<dbReference type="RefSeq" id="WP_091473784.1">
    <property type="nucleotide sequence ID" value="NZ_FOIT01000001.1"/>
</dbReference>
<dbReference type="Pfam" id="PF00571">
    <property type="entry name" value="CBS"/>
    <property type="match status" value="1"/>
</dbReference>
<dbReference type="InterPro" id="IPR046342">
    <property type="entry name" value="CBS_dom_sf"/>
</dbReference>
<dbReference type="Gene3D" id="3.10.580.10">
    <property type="entry name" value="CBS-domain"/>
    <property type="match status" value="1"/>
</dbReference>
<dbReference type="Pfam" id="PF07085">
    <property type="entry name" value="DRTGG"/>
    <property type="match status" value="1"/>
</dbReference>